<reference evidence="2 3" key="1">
    <citation type="submission" date="2016-11" db="EMBL/GenBank/DDBJ databases">
        <authorList>
            <person name="Varghese N."/>
            <person name="Submissions S."/>
        </authorList>
    </citation>
    <scope>NUCLEOTIDE SEQUENCE [LARGE SCALE GENOMIC DNA]</scope>
    <source>
        <strain evidence="2 3">PA</strain>
    </source>
</reference>
<feature type="non-terminal residue" evidence="2">
    <location>
        <position position="1"/>
    </location>
</feature>
<dbReference type="Proteomes" id="UP000184390">
    <property type="component" value="Unassembled WGS sequence"/>
</dbReference>
<feature type="compositionally biased region" description="Low complexity" evidence="1">
    <location>
        <begin position="61"/>
        <end position="70"/>
    </location>
</feature>
<keyword evidence="3" id="KW-1185">Reference proteome</keyword>
<dbReference type="EMBL" id="FQYL01000014">
    <property type="protein sequence ID" value="SHJ18415.1"/>
    <property type="molecule type" value="Genomic_DNA"/>
</dbReference>
<feature type="compositionally biased region" description="Basic and acidic residues" evidence="1">
    <location>
        <begin position="29"/>
        <end position="60"/>
    </location>
</feature>
<name>A0ABY1IHK7_9ACTO</name>
<accession>A0ABY1IHK7</accession>
<evidence type="ECO:0000313" key="2">
    <source>
        <dbReference type="EMBL" id="SHJ18415.1"/>
    </source>
</evidence>
<organism evidence="2 3">
    <name type="scientific">Actinomyces denticolens</name>
    <dbReference type="NCBI Taxonomy" id="52767"/>
    <lineage>
        <taxon>Bacteria</taxon>
        <taxon>Bacillati</taxon>
        <taxon>Actinomycetota</taxon>
        <taxon>Actinomycetes</taxon>
        <taxon>Actinomycetales</taxon>
        <taxon>Actinomycetaceae</taxon>
        <taxon>Actinomyces</taxon>
    </lineage>
</organism>
<feature type="region of interest" description="Disordered" evidence="1">
    <location>
        <begin position="27"/>
        <end position="80"/>
    </location>
</feature>
<comment type="caution">
    <text evidence="2">The sequence shown here is derived from an EMBL/GenBank/DDBJ whole genome shotgun (WGS) entry which is preliminary data.</text>
</comment>
<gene>
    <name evidence="2" type="ORF">SAMN05216246_1141</name>
</gene>
<sequence length="80" mass="9178">PHSCHVELERHPRDPEFIPEWMAAGAAQWDKHQADLARRRERDRARRAAKRAEKAAKEAEQAQQNEPPAEQEGDSSTLAR</sequence>
<proteinExistence type="predicted"/>
<evidence type="ECO:0000256" key="1">
    <source>
        <dbReference type="SAM" id="MobiDB-lite"/>
    </source>
</evidence>
<protein>
    <submittedName>
        <fullName evidence="2">Uncharacterized protein</fullName>
    </submittedName>
</protein>
<evidence type="ECO:0000313" key="3">
    <source>
        <dbReference type="Proteomes" id="UP000184390"/>
    </source>
</evidence>